<proteinExistence type="predicted"/>
<dbReference type="EMBL" id="SFCI01001705">
    <property type="protein sequence ID" value="TFY75131.1"/>
    <property type="molecule type" value="Genomic_DNA"/>
</dbReference>
<organism evidence="2 3">
    <name type="scientific">Hericium alpestre</name>
    <dbReference type="NCBI Taxonomy" id="135208"/>
    <lineage>
        <taxon>Eukaryota</taxon>
        <taxon>Fungi</taxon>
        <taxon>Dikarya</taxon>
        <taxon>Basidiomycota</taxon>
        <taxon>Agaricomycotina</taxon>
        <taxon>Agaricomycetes</taxon>
        <taxon>Russulales</taxon>
        <taxon>Hericiaceae</taxon>
        <taxon>Hericium</taxon>
    </lineage>
</organism>
<dbReference type="Proteomes" id="UP000298061">
    <property type="component" value="Unassembled WGS sequence"/>
</dbReference>
<evidence type="ECO:0000256" key="1">
    <source>
        <dbReference type="SAM" id="MobiDB-lite"/>
    </source>
</evidence>
<name>A0A4Y9ZMS4_9AGAM</name>
<feature type="region of interest" description="Disordered" evidence="1">
    <location>
        <begin position="69"/>
        <end position="89"/>
    </location>
</feature>
<gene>
    <name evidence="2" type="ORF">EWM64_g8879</name>
</gene>
<comment type="caution">
    <text evidence="2">The sequence shown here is derived from an EMBL/GenBank/DDBJ whole genome shotgun (WGS) entry which is preliminary data.</text>
</comment>
<reference evidence="2 3" key="1">
    <citation type="submission" date="2019-02" db="EMBL/GenBank/DDBJ databases">
        <title>Genome sequencing of the rare red list fungi Hericium alpestre (H. flagellum).</title>
        <authorList>
            <person name="Buettner E."/>
            <person name="Kellner H."/>
        </authorList>
    </citation>
    <scope>NUCLEOTIDE SEQUENCE [LARGE SCALE GENOMIC DNA]</scope>
    <source>
        <strain evidence="2 3">DSM 108284</strain>
    </source>
</reference>
<accession>A0A4Y9ZMS4</accession>
<feature type="non-terminal residue" evidence="2">
    <location>
        <position position="105"/>
    </location>
</feature>
<dbReference type="AlphaFoldDB" id="A0A4Y9ZMS4"/>
<evidence type="ECO:0000313" key="3">
    <source>
        <dbReference type="Proteomes" id="UP000298061"/>
    </source>
</evidence>
<evidence type="ECO:0000313" key="2">
    <source>
        <dbReference type="EMBL" id="TFY75131.1"/>
    </source>
</evidence>
<sequence length="105" mass="11419">MSAEHYPRGLDPPSIKHLRTLHYDQAIPQPDAIWLGARTGATNPPPAMLAALAPPASLVHRVTEWLNGLPDHSEGESDDDLNNDVHPAADEWNGICPLDVYKGPN</sequence>
<protein>
    <submittedName>
        <fullName evidence="2">Uncharacterized protein</fullName>
    </submittedName>
</protein>
<keyword evidence="3" id="KW-1185">Reference proteome</keyword>